<comment type="caution">
    <text evidence="10">Lacks conserved residue(s) required for the propagation of feature annotation.</text>
</comment>
<dbReference type="Gene3D" id="3.30.428.10">
    <property type="entry name" value="HIT-like"/>
    <property type="match status" value="1"/>
</dbReference>
<evidence type="ECO:0000313" key="14">
    <source>
        <dbReference type="Proteomes" id="UP000290759"/>
    </source>
</evidence>
<keyword evidence="5" id="KW-0479">Metal-binding</keyword>
<evidence type="ECO:0000313" key="13">
    <source>
        <dbReference type="EMBL" id="RYC32476.1"/>
    </source>
</evidence>
<reference evidence="13 14" key="1">
    <citation type="submission" date="2018-12" db="EMBL/GenBank/DDBJ databases">
        <authorList>
            <person name="Grouzdev D.S."/>
            <person name="Krutkina M.S."/>
        </authorList>
    </citation>
    <scope>NUCLEOTIDE SEQUENCE [LARGE SCALE GENOMIC DNA]</scope>
    <source>
        <strain evidence="13 14">RmlP026</strain>
    </source>
</reference>
<feature type="domain" description="Nudix hydrolase" evidence="12">
    <location>
        <begin position="335"/>
        <end position="459"/>
    </location>
</feature>
<comment type="caution">
    <text evidence="13">The sequence shown here is derived from an EMBL/GenBank/DDBJ whole genome shotgun (WGS) entry which is preliminary data.</text>
</comment>
<reference evidence="13 14" key="2">
    <citation type="submission" date="2019-02" db="EMBL/GenBank/DDBJ databases">
        <title>'Lichenibacterium ramalinii' gen. nov. sp. nov., 'Lichenibacterium minor' gen. nov. sp. nov.</title>
        <authorList>
            <person name="Pankratov T."/>
        </authorList>
    </citation>
    <scope>NUCLEOTIDE SEQUENCE [LARGE SCALE GENOMIC DNA]</scope>
    <source>
        <strain evidence="13 14">RmlP026</strain>
    </source>
</reference>
<protein>
    <recommendedName>
        <fullName evidence="4">NAD(+) diphosphatase</fullName>
        <ecNumber evidence="4">3.6.1.22</ecNumber>
    </recommendedName>
</protein>
<accession>A0A4Q2UBK0</accession>
<dbReference type="FunFam" id="3.90.79.10:FF:000040">
    <property type="entry name" value="Nudix hydrolase 19, chloroplastic"/>
    <property type="match status" value="1"/>
</dbReference>
<dbReference type="NCBIfam" id="NF001299">
    <property type="entry name" value="PRK00241.1"/>
    <property type="match status" value="1"/>
</dbReference>
<keyword evidence="7" id="KW-0460">Magnesium</keyword>
<comment type="cofactor">
    <cofactor evidence="1">
        <name>Mg(2+)</name>
        <dbReference type="ChEBI" id="CHEBI:18420"/>
    </cofactor>
</comment>
<dbReference type="EMBL" id="QYBB01000007">
    <property type="protein sequence ID" value="RYC32476.1"/>
    <property type="molecule type" value="Genomic_DNA"/>
</dbReference>
<proteinExistence type="inferred from homology"/>
<dbReference type="InterPro" id="IPR036265">
    <property type="entry name" value="HIT-like_sf"/>
</dbReference>
<evidence type="ECO:0000256" key="3">
    <source>
        <dbReference type="ARBA" id="ARBA00009595"/>
    </source>
</evidence>
<dbReference type="PROSITE" id="PS00893">
    <property type="entry name" value="NUDIX_BOX"/>
    <property type="match status" value="1"/>
</dbReference>
<dbReference type="GO" id="GO:0110153">
    <property type="term" value="F:RNA NAD-cap (NMN-forming) hydrolase activity"/>
    <property type="evidence" value="ECO:0007669"/>
    <property type="project" value="RHEA"/>
</dbReference>
<sequence>MRIIGPEDFALHPRLAADTLPVGDLPLCRVLLMGDARFPWLILVPRRPGLREFGDLPAEERAALMEEICTASRALQDETGAEKMNVGALGNAVAQLHIHVVARSSGDAAWPGPVWGSGAAEPYRSGLDEALADRLAAAFGFRRGGPAGRTPETAAFARSLMTPSDFAKSAATLGFAHNALDRLANRRDDDAFQAETAASPAARTVAVIGDTVAVKRDAGGAMDLWFGFDAAAEIGPLGQRVFLGIDARGPAYAVQVEAEGEDPLAGRDGLAAFNLRQVAADGSVAATDLGALAEGKSMLSWHATHRFCGRCGSETASSPSGWKRLCPACGAHHFPRTDPVVIMLAVDGDRCLLGRQPRFPAGMYSCLAGFLEPGETIEDAVRREIGEEAGIACGAVSYLGCQPWPFPSSLMIGCVAEAASTEIAIDREELEDARWFSRDEVRAMLDGRHPDGLTCPMPMAIAHHIVLAWVGEG</sequence>
<evidence type="ECO:0000256" key="8">
    <source>
        <dbReference type="ARBA" id="ARBA00023027"/>
    </source>
</evidence>
<dbReference type="GO" id="GO:0019677">
    <property type="term" value="P:NAD+ catabolic process"/>
    <property type="evidence" value="ECO:0007669"/>
    <property type="project" value="TreeGrafter"/>
</dbReference>
<dbReference type="SUPFAM" id="SSF54197">
    <property type="entry name" value="HIT-like"/>
    <property type="match status" value="1"/>
</dbReference>
<dbReference type="InterPro" id="IPR015797">
    <property type="entry name" value="NUDIX_hydrolase-like_dom_sf"/>
</dbReference>
<dbReference type="EC" id="3.6.1.22" evidence="4"/>
<evidence type="ECO:0000256" key="9">
    <source>
        <dbReference type="ARBA" id="ARBA00023679"/>
    </source>
</evidence>
<dbReference type="RefSeq" id="WP_129225550.1">
    <property type="nucleotide sequence ID" value="NZ_QYBB01000007.1"/>
</dbReference>
<evidence type="ECO:0000256" key="5">
    <source>
        <dbReference type="ARBA" id="ARBA00022723"/>
    </source>
</evidence>
<dbReference type="CDD" id="cd03429">
    <property type="entry name" value="NUDIX_NADH_pyrophosphatase_Nudt13"/>
    <property type="match status" value="1"/>
</dbReference>
<dbReference type="InterPro" id="IPR011146">
    <property type="entry name" value="HIT-like"/>
</dbReference>
<dbReference type="PANTHER" id="PTHR42904:SF6">
    <property type="entry name" value="NAD-CAPPED RNA HYDROLASE NUDT12"/>
    <property type="match status" value="1"/>
</dbReference>
<dbReference type="GO" id="GO:0046872">
    <property type="term" value="F:metal ion binding"/>
    <property type="evidence" value="ECO:0007669"/>
    <property type="project" value="UniProtKB-KW"/>
</dbReference>
<evidence type="ECO:0000256" key="10">
    <source>
        <dbReference type="PROSITE-ProRule" id="PRU00464"/>
    </source>
</evidence>
<keyword evidence="6 13" id="KW-0378">Hydrolase</keyword>
<evidence type="ECO:0000259" key="11">
    <source>
        <dbReference type="PROSITE" id="PS51084"/>
    </source>
</evidence>
<dbReference type="Pfam" id="PF01230">
    <property type="entry name" value="HIT"/>
    <property type="match status" value="1"/>
</dbReference>
<dbReference type="Pfam" id="PF09296">
    <property type="entry name" value="NUDIX-like"/>
    <property type="match status" value="1"/>
</dbReference>
<keyword evidence="14" id="KW-1185">Reference proteome</keyword>
<feature type="domain" description="HIT" evidence="11">
    <location>
        <begin position="41"/>
        <end position="110"/>
    </location>
</feature>
<evidence type="ECO:0000256" key="7">
    <source>
        <dbReference type="ARBA" id="ARBA00022842"/>
    </source>
</evidence>
<gene>
    <name evidence="13" type="ORF">D3273_08790</name>
</gene>
<dbReference type="Gene3D" id="3.90.79.20">
    <property type="match status" value="1"/>
</dbReference>
<name>A0A4Q2UBK0_9HYPH</name>
<evidence type="ECO:0000256" key="6">
    <source>
        <dbReference type="ARBA" id="ARBA00022801"/>
    </source>
</evidence>
<dbReference type="GO" id="GO:0006742">
    <property type="term" value="P:NADP+ catabolic process"/>
    <property type="evidence" value="ECO:0007669"/>
    <property type="project" value="TreeGrafter"/>
</dbReference>
<dbReference type="InterPro" id="IPR000086">
    <property type="entry name" value="NUDIX_hydrolase_dom"/>
</dbReference>
<dbReference type="GO" id="GO:0035529">
    <property type="term" value="F:NADH pyrophosphatase activity"/>
    <property type="evidence" value="ECO:0007669"/>
    <property type="project" value="TreeGrafter"/>
</dbReference>
<dbReference type="Pfam" id="PF09297">
    <property type="entry name" value="Zn_ribbon_NUD"/>
    <property type="match status" value="1"/>
</dbReference>
<dbReference type="Gene3D" id="3.90.79.10">
    <property type="entry name" value="Nucleoside Triphosphate Pyrophosphohydrolase"/>
    <property type="match status" value="1"/>
</dbReference>
<dbReference type="SUPFAM" id="SSF55811">
    <property type="entry name" value="Nudix"/>
    <property type="match status" value="1"/>
</dbReference>
<dbReference type="AlphaFoldDB" id="A0A4Q2UBK0"/>
<dbReference type="Pfam" id="PF00293">
    <property type="entry name" value="NUDIX"/>
    <property type="match status" value="1"/>
</dbReference>
<evidence type="ECO:0000256" key="1">
    <source>
        <dbReference type="ARBA" id="ARBA00001946"/>
    </source>
</evidence>
<evidence type="ECO:0000256" key="2">
    <source>
        <dbReference type="ARBA" id="ARBA00001947"/>
    </source>
</evidence>
<dbReference type="InterPro" id="IPR015375">
    <property type="entry name" value="NADH_PPase-like_N"/>
</dbReference>
<evidence type="ECO:0000256" key="4">
    <source>
        <dbReference type="ARBA" id="ARBA00012381"/>
    </source>
</evidence>
<comment type="cofactor">
    <cofactor evidence="2">
        <name>Zn(2+)</name>
        <dbReference type="ChEBI" id="CHEBI:29105"/>
    </cofactor>
</comment>
<dbReference type="InterPro" id="IPR050241">
    <property type="entry name" value="NAD-cap_RNA_hydrolase_NudC"/>
</dbReference>
<dbReference type="InterPro" id="IPR015376">
    <property type="entry name" value="Znr_NADH_PPase"/>
</dbReference>
<dbReference type="InterPro" id="IPR049734">
    <property type="entry name" value="NudC-like_C"/>
</dbReference>
<dbReference type="Proteomes" id="UP000290759">
    <property type="component" value="Unassembled WGS sequence"/>
</dbReference>
<dbReference type="PROSITE" id="PS51462">
    <property type="entry name" value="NUDIX"/>
    <property type="match status" value="1"/>
</dbReference>
<comment type="similarity">
    <text evidence="3">Belongs to the Nudix hydrolase family. NudC subfamily.</text>
</comment>
<comment type="catalytic activity">
    <reaction evidence="9">
        <text>a 5'-end NAD(+)-phospho-ribonucleoside in mRNA + H2O = a 5'-end phospho-adenosine-phospho-ribonucleoside in mRNA + beta-nicotinamide D-ribonucleotide + 2 H(+)</text>
        <dbReference type="Rhea" id="RHEA:60876"/>
        <dbReference type="Rhea" id="RHEA-COMP:15698"/>
        <dbReference type="Rhea" id="RHEA-COMP:15719"/>
        <dbReference type="ChEBI" id="CHEBI:14649"/>
        <dbReference type="ChEBI" id="CHEBI:15377"/>
        <dbReference type="ChEBI" id="CHEBI:15378"/>
        <dbReference type="ChEBI" id="CHEBI:144029"/>
        <dbReference type="ChEBI" id="CHEBI:144051"/>
    </reaction>
    <physiologicalReaction direction="left-to-right" evidence="9">
        <dbReference type="Rhea" id="RHEA:60877"/>
    </physiologicalReaction>
</comment>
<evidence type="ECO:0000259" key="12">
    <source>
        <dbReference type="PROSITE" id="PS51462"/>
    </source>
</evidence>
<dbReference type="GO" id="GO:0005829">
    <property type="term" value="C:cytosol"/>
    <property type="evidence" value="ECO:0007669"/>
    <property type="project" value="TreeGrafter"/>
</dbReference>
<dbReference type="OrthoDB" id="9791656at2"/>
<keyword evidence="8" id="KW-0520">NAD</keyword>
<organism evidence="13 14">
    <name type="scientific">Lichenibacterium minor</name>
    <dbReference type="NCBI Taxonomy" id="2316528"/>
    <lineage>
        <taxon>Bacteria</taxon>
        <taxon>Pseudomonadati</taxon>
        <taxon>Pseudomonadota</taxon>
        <taxon>Alphaproteobacteria</taxon>
        <taxon>Hyphomicrobiales</taxon>
        <taxon>Lichenihabitantaceae</taxon>
        <taxon>Lichenibacterium</taxon>
    </lineage>
</organism>
<dbReference type="PANTHER" id="PTHR42904">
    <property type="entry name" value="NUDIX HYDROLASE, NUDC SUBFAMILY"/>
    <property type="match status" value="1"/>
</dbReference>
<dbReference type="PROSITE" id="PS51084">
    <property type="entry name" value="HIT_2"/>
    <property type="match status" value="1"/>
</dbReference>
<dbReference type="InterPro" id="IPR020084">
    <property type="entry name" value="NUDIX_hydrolase_CS"/>
</dbReference>